<dbReference type="Gene3D" id="3.20.20.100">
    <property type="entry name" value="NADP-dependent oxidoreductase domain"/>
    <property type="match status" value="1"/>
</dbReference>
<dbReference type="Proteomes" id="UP000294360">
    <property type="component" value="Chromosome"/>
</dbReference>
<dbReference type="KEGG" id="mtun:MTUNDRAET4_3119"/>
<accession>A0A4U8Z3K9</accession>
<dbReference type="EMBL" id="LR536450">
    <property type="protein sequence ID" value="VFU10006.1"/>
    <property type="molecule type" value="Genomic_DNA"/>
</dbReference>
<gene>
    <name evidence="1" type="ORF">MTUNDRAET4_3119</name>
</gene>
<reference evidence="1 2" key="1">
    <citation type="submission" date="2019-03" db="EMBL/GenBank/DDBJ databases">
        <authorList>
            <person name="Kox A.R. M."/>
        </authorList>
    </citation>
    <scope>NUCLEOTIDE SEQUENCE [LARGE SCALE GENOMIC DNA]</scope>
    <source>
        <strain evidence="1">MTUNDRAET4 annotated genome</strain>
    </source>
</reference>
<dbReference type="InterPro" id="IPR036812">
    <property type="entry name" value="NAD(P)_OxRdtase_dom_sf"/>
</dbReference>
<name>A0A4U8Z3K9_METTU</name>
<dbReference type="SUPFAM" id="SSF51430">
    <property type="entry name" value="NAD(P)-linked oxidoreductase"/>
    <property type="match status" value="1"/>
</dbReference>
<protein>
    <recommendedName>
        <fullName evidence="3">Aldo/keto reductase</fullName>
    </recommendedName>
</protein>
<evidence type="ECO:0000313" key="2">
    <source>
        <dbReference type="Proteomes" id="UP000294360"/>
    </source>
</evidence>
<evidence type="ECO:0008006" key="3">
    <source>
        <dbReference type="Google" id="ProtNLM"/>
    </source>
</evidence>
<organism evidence="1 2">
    <name type="scientific">Methylocella tundrae</name>
    <dbReference type="NCBI Taxonomy" id="227605"/>
    <lineage>
        <taxon>Bacteria</taxon>
        <taxon>Pseudomonadati</taxon>
        <taxon>Pseudomonadota</taxon>
        <taxon>Alphaproteobacteria</taxon>
        <taxon>Hyphomicrobiales</taxon>
        <taxon>Beijerinckiaceae</taxon>
        <taxon>Methylocella</taxon>
    </lineage>
</organism>
<evidence type="ECO:0000313" key="1">
    <source>
        <dbReference type="EMBL" id="VFU10006.1"/>
    </source>
</evidence>
<dbReference type="AlphaFoldDB" id="A0A4U8Z3K9"/>
<proteinExistence type="predicted"/>
<sequence length="63" mass="6669">MLAQGDDIVPIPGTKRCKYLEENVGALDVSLSAGELERISRIAPPGKAAGTRYAAPQMSALNR</sequence>